<dbReference type="Pfam" id="PF13181">
    <property type="entry name" value="TPR_8"/>
    <property type="match status" value="1"/>
</dbReference>
<protein>
    <submittedName>
        <fullName evidence="3">Uncharacterized protein</fullName>
    </submittedName>
</protein>
<feature type="region of interest" description="Disordered" evidence="2">
    <location>
        <begin position="258"/>
        <end position="277"/>
    </location>
</feature>
<dbReference type="PROSITE" id="PS50005">
    <property type="entry name" value="TPR"/>
    <property type="match status" value="1"/>
</dbReference>
<dbReference type="SMART" id="SM00028">
    <property type="entry name" value="TPR"/>
    <property type="match status" value="2"/>
</dbReference>
<dbReference type="InterPro" id="IPR011990">
    <property type="entry name" value="TPR-like_helical_dom_sf"/>
</dbReference>
<feature type="region of interest" description="Disordered" evidence="2">
    <location>
        <begin position="143"/>
        <end position="241"/>
    </location>
</feature>
<organism evidence="3 4">
    <name type="scientific">Chryseotalea sanaruensis</name>
    <dbReference type="NCBI Taxonomy" id="2482724"/>
    <lineage>
        <taxon>Bacteria</taxon>
        <taxon>Pseudomonadati</taxon>
        <taxon>Bacteroidota</taxon>
        <taxon>Cytophagia</taxon>
        <taxon>Cytophagales</taxon>
        <taxon>Chryseotaleaceae</taxon>
        <taxon>Chryseotalea</taxon>
    </lineage>
</organism>
<feature type="repeat" description="TPR" evidence="1">
    <location>
        <begin position="94"/>
        <end position="127"/>
    </location>
</feature>
<evidence type="ECO:0000256" key="1">
    <source>
        <dbReference type="PROSITE-ProRule" id="PRU00339"/>
    </source>
</evidence>
<dbReference type="AlphaFoldDB" id="A0A401U6R2"/>
<proteinExistence type="predicted"/>
<dbReference type="RefSeq" id="WP_127121191.1">
    <property type="nucleotide sequence ID" value="NZ_BHXQ01000001.1"/>
</dbReference>
<comment type="caution">
    <text evidence="3">The sequence shown here is derived from an EMBL/GenBank/DDBJ whole genome shotgun (WGS) entry which is preliminary data.</text>
</comment>
<feature type="compositionally biased region" description="Basic and acidic residues" evidence="2">
    <location>
        <begin position="143"/>
        <end position="226"/>
    </location>
</feature>
<sequence>MKVLIFAILSLIVYTDPGKISKINTLKSEARKAFNSGDYQTAVSKYQMLKDSLLVNEDEIKLNLAHAYYQLNDSAQAISTYQEATASLDKTIRSKANQQLGIINNQQGKFEEALNNFKQAIKADPNNMDARYNYEMLKKKLEEKKKQEEQQKQDPKQNDQQKNKNEEKKEEQNKKDKEKSEQEKKEDQKKSENKDEKSKEEKKDEEQKKDEQQKDSEKPSEEKKETPPSVSEKLQQMKISEEKAKMLLEAMKNQEVQYLQQNKRKATKPKEKGKPDW</sequence>
<reference evidence="3 4" key="1">
    <citation type="submission" date="2018-11" db="EMBL/GenBank/DDBJ databases">
        <title>Chryseotalea sanarue gen. nov., sp., nov., a member of the family Cytophagaceae, isolated from a brackish lake in Hamamatsu Japan.</title>
        <authorList>
            <person name="Maejima Y."/>
            <person name="Iino T."/>
            <person name="Muraguchi Y."/>
            <person name="Fukuda K."/>
            <person name="Ohkuma M."/>
            <person name="Moriuchi R."/>
            <person name="Dohra H."/>
            <person name="Kimbara K."/>
            <person name="Shintani M."/>
        </authorList>
    </citation>
    <scope>NUCLEOTIDE SEQUENCE [LARGE SCALE GENOMIC DNA]</scope>
    <source>
        <strain evidence="3 4">Ys</strain>
    </source>
</reference>
<dbReference type="OrthoDB" id="597471at2"/>
<dbReference type="InterPro" id="IPR019734">
    <property type="entry name" value="TPR_rpt"/>
</dbReference>
<dbReference type="PROSITE" id="PS50293">
    <property type="entry name" value="TPR_REGION"/>
    <property type="match status" value="1"/>
</dbReference>
<keyword evidence="4" id="KW-1185">Reference proteome</keyword>
<dbReference type="Gene3D" id="1.25.40.10">
    <property type="entry name" value="Tetratricopeptide repeat domain"/>
    <property type="match status" value="1"/>
</dbReference>
<feature type="compositionally biased region" description="Basic and acidic residues" evidence="2">
    <location>
        <begin position="268"/>
        <end position="277"/>
    </location>
</feature>
<evidence type="ECO:0000313" key="3">
    <source>
        <dbReference type="EMBL" id="GCC50575.1"/>
    </source>
</evidence>
<gene>
    <name evidence="3" type="ORF">SanaruYs_07900</name>
</gene>
<dbReference type="EMBL" id="BHXQ01000001">
    <property type="protein sequence ID" value="GCC50575.1"/>
    <property type="molecule type" value="Genomic_DNA"/>
</dbReference>
<name>A0A401U6R2_9BACT</name>
<dbReference type="Proteomes" id="UP000288227">
    <property type="component" value="Unassembled WGS sequence"/>
</dbReference>
<keyword evidence="1" id="KW-0802">TPR repeat</keyword>
<dbReference type="SUPFAM" id="SSF48452">
    <property type="entry name" value="TPR-like"/>
    <property type="match status" value="1"/>
</dbReference>
<evidence type="ECO:0000256" key="2">
    <source>
        <dbReference type="SAM" id="MobiDB-lite"/>
    </source>
</evidence>
<accession>A0A401U6R2</accession>
<dbReference type="Pfam" id="PF13414">
    <property type="entry name" value="TPR_11"/>
    <property type="match status" value="1"/>
</dbReference>
<evidence type="ECO:0000313" key="4">
    <source>
        <dbReference type="Proteomes" id="UP000288227"/>
    </source>
</evidence>